<feature type="transmembrane region" description="Helical" evidence="1">
    <location>
        <begin position="57"/>
        <end position="72"/>
    </location>
</feature>
<reference evidence="3" key="1">
    <citation type="submission" date="2013-03" db="EMBL/GenBank/DDBJ databases">
        <title>The Genome Sequence of Anopheles dirus WRAIR2.</title>
        <authorList>
            <consortium name="The Broad Institute Genomics Platform"/>
            <person name="Neafsey D.E."/>
            <person name="Walton C."/>
            <person name="Walker B."/>
            <person name="Young S.K."/>
            <person name="Zeng Q."/>
            <person name="Gargeya S."/>
            <person name="Fitzgerald M."/>
            <person name="Haas B."/>
            <person name="Abouelleil A."/>
            <person name="Allen A.W."/>
            <person name="Alvarado L."/>
            <person name="Arachchi H.M."/>
            <person name="Berlin A.M."/>
            <person name="Chapman S.B."/>
            <person name="Gainer-Dewar J."/>
            <person name="Goldberg J."/>
            <person name="Griggs A."/>
            <person name="Gujja S."/>
            <person name="Hansen M."/>
            <person name="Howarth C."/>
            <person name="Imamovic A."/>
            <person name="Ireland A."/>
            <person name="Larimer J."/>
            <person name="McCowan C."/>
            <person name="Murphy C."/>
            <person name="Pearson M."/>
            <person name="Poon T.W."/>
            <person name="Priest M."/>
            <person name="Roberts A."/>
            <person name="Saif S."/>
            <person name="Shea T."/>
            <person name="Sisk P."/>
            <person name="Sykes S."/>
            <person name="Wortman J."/>
            <person name="Nusbaum C."/>
            <person name="Birren B."/>
        </authorList>
    </citation>
    <scope>NUCLEOTIDE SEQUENCE [LARGE SCALE GENOMIC DNA]</scope>
    <source>
        <strain evidence="3">WRAIR2</strain>
    </source>
</reference>
<dbReference type="AlphaFoldDB" id="A0A182NY44"/>
<feature type="transmembrane region" description="Helical" evidence="1">
    <location>
        <begin position="32"/>
        <end position="50"/>
    </location>
</feature>
<dbReference type="EnsemblMetazoa" id="ADIR014750-RA">
    <property type="protein sequence ID" value="ADIR014750-PA"/>
    <property type="gene ID" value="ADIR014750"/>
</dbReference>
<name>A0A182NY44_9DIPT</name>
<evidence type="ECO:0000313" key="3">
    <source>
        <dbReference type="Proteomes" id="UP000075884"/>
    </source>
</evidence>
<organism evidence="2 3">
    <name type="scientific">Anopheles dirus</name>
    <dbReference type="NCBI Taxonomy" id="7168"/>
    <lineage>
        <taxon>Eukaryota</taxon>
        <taxon>Metazoa</taxon>
        <taxon>Ecdysozoa</taxon>
        <taxon>Arthropoda</taxon>
        <taxon>Hexapoda</taxon>
        <taxon>Insecta</taxon>
        <taxon>Pterygota</taxon>
        <taxon>Neoptera</taxon>
        <taxon>Endopterygota</taxon>
        <taxon>Diptera</taxon>
        <taxon>Nematocera</taxon>
        <taxon>Culicoidea</taxon>
        <taxon>Culicidae</taxon>
        <taxon>Anophelinae</taxon>
        <taxon>Anopheles</taxon>
    </lineage>
</organism>
<proteinExistence type="predicted"/>
<keyword evidence="3" id="KW-1185">Reference proteome</keyword>
<reference evidence="2" key="2">
    <citation type="submission" date="2020-05" db="UniProtKB">
        <authorList>
            <consortium name="EnsemblMetazoa"/>
        </authorList>
    </citation>
    <scope>IDENTIFICATION</scope>
    <source>
        <strain evidence="2">WRAIR2</strain>
    </source>
</reference>
<dbReference type="Proteomes" id="UP000075884">
    <property type="component" value="Unassembled WGS sequence"/>
</dbReference>
<feature type="transmembrane region" description="Helical" evidence="1">
    <location>
        <begin position="7"/>
        <end position="26"/>
    </location>
</feature>
<keyword evidence="1" id="KW-0472">Membrane</keyword>
<protein>
    <submittedName>
        <fullName evidence="2">Uncharacterized protein</fullName>
    </submittedName>
</protein>
<dbReference type="VEuPathDB" id="VectorBase:ADIR014750"/>
<evidence type="ECO:0000256" key="1">
    <source>
        <dbReference type="SAM" id="Phobius"/>
    </source>
</evidence>
<evidence type="ECO:0000313" key="2">
    <source>
        <dbReference type="EnsemblMetazoa" id="ADIR014750-PA"/>
    </source>
</evidence>
<keyword evidence="1" id="KW-0812">Transmembrane</keyword>
<accession>A0A182NY44</accession>
<keyword evidence="1" id="KW-1133">Transmembrane helix</keyword>
<sequence length="73" mass="9059">MERKIKRLLWMVILVVLWFGILVWTSRSITEWILEIYFLLFSLLFSPRIVMELKIKWLLWMVIFVLLWFGILD</sequence>